<reference evidence="3" key="2">
    <citation type="submission" date="2015-01" db="EMBL/GenBank/DDBJ databases">
        <title>Evolutionary Origins and Diversification of the Mycorrhizal Mutualists.</title>
        <authorList>
            <consortium name="DOE Joint Genome Institute"/>
            <consortium name="Mycorrhizal Genomics Consortium"/>
            <person name="Kohler A."/>
            <person name="Kuo A."/>
            <person name="Nagy L.G."/>
            <person name="Floudas D."/>
            <person name="Copeland A."/>
            <person name="Barry K.W."/>
            <person name="Cichocki N."/>
            <person name="Veneault-Fourrey C."/>
            <person name="LaButti K."/>
            <person name="Lindquist E.A."/>
            <person name="Lipzen A."/>
            <person name="Lundell T."/>
            <person name="Morin E."/>
            <person name="Murat C."/>
            <person name="Riley R."/>
            <person name="Ohm R."/>
            <person name="Sun H."/>
            <person name="Tunlid A."/>
            <person name="Henrissat B."/>
            <person name="Grigoriev I.V."/>
            <person name="Hibbett D.S."/>
            <person name="Martin F."/>
        </authorList>
    </citation>
    <scope>NUCLEOTIDE SEQUENCE [LARGE SCALE GENOMIC DNA]</scope>
    <source>
        <strain evidence="3">Marx 270</strain>
    </source>
</reference>
<name>A0A0C3J727_PISTI</name>
<protein>
    <submittedName>
        <fullName evidence="2">Uncharacterized protein</fullName>
    </submittedName>
</protein>
<dbReference type="AlphaFoldDB" id="A0A0C3J727"/>
<evidence type="ECO:0000313" key="3">
    <source>
        <dbReference type="Proteomes" id="UP000054217"/>
    </source>
</evidence>
<accession>A0A0C3J727</accession>
<proteinExistence type="predicted"/>
<dbReference type="EMBL" id="KN832161">
    <property type="protein sequence ID" value="KIN93501.1"/>
    <property type="molecule type" value="Genomic_DNA"/>
</dbReference>
<reference evidence="2 3" key="1">
    <citation type="submission" date="2014-04" db="EMBL/GenBank/DDBJ databases">
        <authorList>
            <consortium name="DOE Joint Genome Institute"/>
            <person name="Kuo A."/>
            <person name="Kohler A."/>
            <person name="Costa M.D."/>
            <person name="Nagy L.G."/>
            <person name="Floudas D."/>
            <person name="Copeland A."/>
            <person name="Barry K.W."/>
            <person name="Cichocki N."/>
            <person name="Veneault-Fourrey C."/>
            <person name="LaButti K."/>
            <person name="Lindquist E.A."/>
            <person name="Lipzen A."/>
            <person name="Lundell T."/>
            <person name="Morin E."/>
            <person name="Murat C."/>
            <person name="Sun H."/>
            <person name="Tunlid A."/>
            <person name="Henrissat B."/>
            <person name="Grigoriev I.V."/>
            <person name="Hibbett D.S."/>
            <person name="Martin F."/>
            <person name="Nordberg H.P."/>
            <person name="Cantor M.N."/>
            <person name="Hua S.X."/>
        </authorList>
    </citation>
    <scope>NUCLEOTIDE SEQUENCE [LARGE SCALE GENOMIC DNA]</scope>
    <source>
        <strain evidence="2 3">Marx 270</strain>
    </source>
</reference>
<evidence type="ECO:0000256" key="1">
    <source>
        <dbReference type="SAM" id="MobiDB-lite"/>
    </source>
</evidence>
<keyword evidence="3" id="KW-1185">Reference proteome</keyword>
<feature type="compositionally biased region" description="Polar residues" evidence="1">
    <location>
        <begin position="64"/>
        <end position="73"/>
    </location>
</feature>
<dbReference type="InParanoid" id="A0A0C3J727"/>
<gene>
    <name evidence="2" type="ORF">M404DRAFT_36035</name>
</gene>
<dbReference type="Proteomes" id="UP000054217">
    <property type="component" value="Unassembled WGS sequence"/>
</dbReference>
<feature type="compositionally biased region" description="Acidic residues" evidence="1">
    <location>
        <begin position="99"/>
        <end position="114"/>
    </location>
</feature>
<dbReference type="HOGENOM" id="CLU_122498_0_0_1"/>
<organism evidence="2 3">
    <name type="scientific">Pisolithus tinctorius Marx 270</name>
    <dbReference type="NCBI Taxonomy" id="870435"/>
    <lineage>
        <taxon>Eukaryota</taxon>
        <taxon>Fungi</taxon>
        <taxon>Dikarya</taxon>
        <taxon>Basidiomycota</taxon>
        <taxon>Agaricomycotina</taxon>
        <taxon>Agaricomycetes</taxon>
        <taxon>Agaricomycetidae</taxon>
        <taxon>Boletales</taxon>
        <taxon>Sclerodermatineae</taxon>
        <taxon>Pisolithaceae</taxon>
        <taxon>Pisolithus</taxon>
    </lineage>
</organism>
<sequence>MTDLCSQEEITGRQTLNSTQMETINALLWETTEQVKKQQQRAHQAYINCHKLQDSWRPSRRSGKSSANANPNTHKPYAPEQPVTGPSSFIINHAMTGDEAFEEDMDTLGEDNDEANLGHVASHRGAQGSTVGKPLGKSV</sequence>
<feature type="region of interest" description="Disordered" evidence="1">
    <location>
        <begin position="51"/>
        <end position="139"/>
    </location>
</feature>
<evidence type="ECO:0000313" key="2">
    <source>
        <dbReference type="EMBL" id="KIN93501.1"/>
    </source>
</evidence>